<dbReference type="InterPro" id="IPR001660">
    <property type="entry name" value="SAM"/>
</dbReference>
<feature type="compositionally biased region" description="Polar residues" evidence="3">
    <location>
        <begin position="195"/>
        <end position="209"/>
    </location>
</feature>
<feature type="region of interest" description="Disordered" evidence="3">
    <location>
        <begin position="118"/>
        <end position="227"/>
    </location>
</feature>
<feature type="domain" description="SAM" evidence="4">
    <location>
        <begin position="253"/>
        <end position="316"/>
    </location>
</feature>
<dbReference type="Gene3D" id="1.10.150.50">
    <property type="entry name" value="Transcription Factor, Ets-1"/>
    <property type="match status" value="1"/>
</dbReference>
<evidence type="ECO:0000313" key="5">
    <source>
        <dbReference type="EMBL" id="CAA7407084.1"/>
    </source>
</evidence>
<dbReference type="CDD" id="cd09487">
    <property type="entry name" value="SAM_superfamily"/>
    <property type="match status" value="1"/>
</dbReference>
<dbReference type="SUPFAM" id="SSF47769">
    <property type="entry name" value="SAM/Pointed domain"/>
    <property type="match status" value="1"/>
</dbReference>
<evidence type="ECO:0000313" key="6">
    <source>
        <dbReference type="Proteomes" id="UP000663760"/>
    </source>
</evidence>
<reference evidence="5" key="1">
    <citation type="submission" date="2020-02" db="EMBL/GenBank/DDBJ databases">
        <authorList>
            <person name="Scholz U."/>
            <person name="Mascher M."/>
            <person name="Fiebig A."/>
        </authorList>
    </citation>
    <scope>NUCLEOTIDE SEQUENCE</scope>
</reference>
<dbReference type="InterPro" id="IPR013761">
    <property type="entry name" value="SAM/pointed_sf"/>
</dbReference>
<gene>
    <name evidence="5" type="ORF">SI8410_13017762</name>
</gene>
<dbReference type="PANTHER" id="PTHR10627:SF74">
    <property type="entry name" value="OS08G0526500 PROTEIN"/>
    <property type="match status" value="1"/>
</dbReference>
<organism evidence="5 6">
    <name type="scientific">Spirodela intermedia</name>
    <name type="common">Intermediate duckweed</name>
    <dbReference type="NCBI Taxonomy" id="51605"/>
    <lineage>
        <taxon>Eukaryota</taxon>
        <taxon>Viridiplantae</taxon>
        <taxon>Streptophyta</taxon>
        <taxon>Embryophyta</taxon>
        <taxon>Tracheophyta</taxon>
        <taxon>Spermatophyta</taxon>
        <taxon>Magnoliopsida</taxon>
        <taxon>Liliopsida</taxon>
        <taxon>Araceae</taxon>
        <taxon>Lemnoideae</taxon>
        <taxon>Spirodela</taxon>
    </lineage>
</organism>
<name>A0A7I8LCP3_SPIIN</name>
<evidence type="ECO:0000256" key="2">
    <source>
        <dbReference type="PROSITE-ProRule" id="PRU10141"/>
    </source>
</evidence>
<evidence type="ECO:0000256" key="3">
    <source>
        <dbReference type="SAM" id="MobiDB-lite"/>
    </source>
</evidence>
<dbReference type="SMART" id="SM00454">
    <property type="entry name" value="SAM"/>
    <property type="match status" value="1"/>
</dbReference>
<feature type="compositionally biased region" description="Basic and acidic residues" evidence="3">
    <location>
        <begin position="41"/>
        <end position="50"/>
    </location>
</feature>
<dbReference type="GO" id="GO:0005524">
    <property type="term" value="F:ATP binding"/>
    <property type="evidence" value="ECO:0007669"/>
    <property type="project" value="UniProtKB-UniRule"/>
</dbReference>
<dbReference type="PROSITE" id="PS00107">
    <property type="entry name" value="PROTEIN_KINASE_ATP"/>
    <property type="match status" value="1"/>
</dbReference>
<feature type="compositionally biased region" description="Basic and acidic residues" evidence="3">
    <location>
        <begin position="146"/>
        <end position="157"/>
    </location>
</feature>
<keyword evidence="6" id="KW-1185">Reference proteome</keyword>
<dbReference type="InterPro" id="IPR017441">
    <property type="entry name" value="Protein_kinase_ATP_BS"/>
</dbReference>
<dbReference type="AlphaFoldDB" id="A0A7I8LCP3"/>
<dbReference type="PANTHER" id="PTHR10627">
    <property type="entry name" value="SCP160"/>
    <property type="match status" value="1"/>
</dbReference>
<sequence length="318" mass="36046">MSAKPQVTITLGRSGQVVKRSGATSEGFQSDYGTSSGGKRPMRERLRNSSDEYGGMPQNKRLRRENHQWHSDNDMNDDNLYQSNNHIGRNDLRFKLLRKKVPARHDVDLRERLSRTGQIPYRFNPRKHQPEAKSFGSSGRIPPTRSADDLLHVDSVRRSYSPRRLDRFRHRSPDRLLGSSRGLSPQRNYDDIRQRSSIRSLDSQRSTSAMEKRSIDVPKPAAFSSKAPYPAERPKAVMRPPSNGTMKTSYVPGEPTNVSNLLHSLGLGKYAIIFQAEEVDMAALKQMGDTDLKELGIPMGPRKKILLALLPRAKQRHP</sequence>
<dbReference type="OrthoDB" id="76949at2759"/>
<dbReference type="Proteomes" id="UP000663760">
    <property type="component" value="Chromosome 13"/>
</dbReference>
<feature type="region of interest" description="Disordered" evidence="3">
    <location>
        <begin position="1"/>
        <end position="60"/>
    </location>
</feature>
<feature type="compositionally biased region" description="Polar residues" evidence="3">
    <location>
        <begin position="1"/>
        <end position="13"/>
    </location>
</feature>
<evidence type="ECO:0000256" key="1">
    <source>
        <dbReference type="ARBA" id="ARBA00022737"/>
    </source>
</evidence>
<keyword evidence="2" id="KW-0067">ATP-binding</keyword>
<proteinExistence type="predicted"/>
<accession>A0A7I8LCP3</accession>
<feature type="binding site" evidence="2">
    <location>
        <position position="285"/>
    </location>
    <ligand>
        <name>ATP</name>
        <dbReference type="ChEBI" id="CHEBI:30616"/>
    </ligand>
</feature>
<keyword evidence="1" id="KW-0677">Repeat</keyword>
<feature type="compositionally biased region" description="Polar residues" evidence="3">
    <location>
        <begin position="22"/>
        <end position="34"/>
    </location>
</feature>
<protein>
    <recommendedName>
        <fullName evidence="4">SAM domain-containing protein</fullName>
    </recommendedName>
</protein>
<keyword evidence="2" id="KW-0547">Nucleotide-binding</keyword>
<dbReference type="PROSITE" id="PS50105">
    <property type="entry name" value="SAM_DOMAIN"/>
    <property type="match status" value="1"/>
</dbReference>
<dbReference type="EMBL" id="LR746276">
    <property type="protein sequence ID" value="CAA7407084.1"/>
    <property type="molecule type" value="Genomic_DNA"/>
</dbReference>
<dbReference type="Pfam" id="PF00536">
    <property type="entry name" value="SAM_1"/>
    <property type="match status" value="1"/>
</dbReference>
<evidence type="ECO:0000259" key="4">
    <source>
        <dbReference type="PROSITE" id="PS50105"/>
    </source>
</evidence>